<accession>A0ABU9UCZ6</accession>
<proteinExistence type="predicted"/>
<dbReference type="RefSeq" id="WP_420069463.1">
    <property type="nucleotide sequence ID" value="NZ_JBCHKQ010000002.1"/>
</dbReference>
<sequence>MPSHITHALIVWDAYGRVFGPIGDKKEISDSPQLRALTLGAQGPDIFFHNRRTMPSGISMGSLAHRRDYGLISEAMLRRTAESKVQSEELMYVAGWLSHSVVDRIFHPYVIYRSGWFSSKSDATRRYIRWHSMLERIMDRILLESLRGENVSDYDMYALCSIGDTIPLWLKKLLVYSFKQAYREVRRDKKVSLRVANAYADTMAFYRDIHPSIKEKLSPYLAKRPTRETKKRSVSLLHPPFSPDFDVLNLEHSIWYSPFCKEKKYTSSVMELYETAVKKVSDIFSFIKSRKIEDIPQEILDTSNLSSGEERGRQTPLYSSPFPMDSYIEKVVDYYEKYDNLL</sequence>
<evidence type="ECO:0000313" key="1">
    <source>
        <dbReference type="EMBL" id="MEM5948017.1"/>
    </source>
</evidence>
<keyword evidence="2" id="KW-1185">Reference proteome</keyword>
<reference evidence="1 2" key="1">
    <citation type="submission" date="2024-03" db="EMBL/GenBank/DDBJ databases">
        <title>Ignisphaera cupida sp. nov., a hyperthermophilic hydrolytic archaeon from a hot spring of Kamchatka, and proposal of Ignisphaeraceae fam. nov.</title>
        <authorList>
            <person name="Podosokorskaya O.A."/>
            <person name="Elcheninov A.G."/>
            <person name="Maltseva A.I."/>
            <person name="Zayulina K.S."/>
            <person name="Novikov A."/>
            <person name="Merkel A.Y."/>
        </authorList>
    </citation>
    <scope>NUCLEOTIDE SEQUENCE [LARGE SCALE GENOMIC DNA]</scope>
    <source>
        <strain evidence="1 2">38H-sp</strain>
    </source>
</reference>
<comment type="caution">
    <text evidence="1">The sequence shown here is derived from an EMBL/GenBank/DDBJ whole genome shotgun (WGS) entry which is preliminary data.</text>
</comment>
<dbReference type="Proteomes" id="UP001466331">
    <property type="component" value="Unassembled WGS sequence"/>
</dbReference>
<dbReference type="EMBL" id="JBCHKQ010000002">
    <property type="protein sequence ID" value="MEM5948017.1"/>
    <property type="molecule type" value="Genomic_DNA"/>
</dbReference>
<organism evidence="1 2">
    <name type="scientific">Rarispira pelagica</name>
    <dbReference type="NCBI Taxonomy" id="3141764"/>
    <lineage>
        <taxon>Bacteria</taxon>
        <taxon>Pseudomonadati</taxon>
        <taxon>Spirochaetota</taxon>
        <taxon>Spirochaetia</taxon>
        <taxon>Winmispirales</taxon>
        <taxon>Winmispiraceae</taxon>
        <taxon>Rarispira</taxon>
    </lineage>
</organism>
<name>A0ABU9UCZ6_9SPIR</name>
<protein>
    <recommendedName>
        <fullName evidence="3">Phospholipase C/D domain-containing protein</fullName>
    </recommendedName>
</protein>
<evidence type="ECO:0008006" key="3">
    <source>
        <dbReference type="Google" id="ProtNLM"/>
    </source>
</evidence>
<gene>
    <name evidence="1" type="ORF">WKV44_05635</name>
</gene>
<evidence type="ECO:0000313" key="2">
    <source>
        <dbReference type="Proteomes" id="UP001466331"/>
    </source>
</evidence>